<name>A0ABV6ZZZ6_9PROT</name>
<evidence type="ECO:0000256" key="1">
    <source>
        <dbReference type="SAM" id="SignalP"/>
    </source>
</evidence>
<comment type="caution">
    <text evidence="2">The sequence shown here is derived from an EMBL/GenBank/DDBJ whole genome shotgun (WGS) entry which is preliminary data.</text>
</comment>
<protein>
    <submittedName>
        <fullName evidence="2">Uncharacterized protein</fullName>
    </submittedName>
</protein>
<reference evidence="3" key="1">
    <citation type="journal article" date="2019" name="Int. J. Syst. Evol. Microbiol.">
        <title>The Global Catalogue of Microorganisms (GCM) 10K type strain sequencing project: providing services to taxonomists for standard genome sequencing and annotation.</title>
        <authorList>
            <consortium name="The Broad Institute Genomics Platform"/>
            <consortium name="The Broad Institute Genome Sequencing Center for Infectious Disease"/>
            <person name="Wu L."/>
            <person name="Ma J."/>
        </authorList>
    </citation>
    <scope>NUCLEOTIDE SEQUENCE [LARGE SCALE GENOMIC DNA]</scope>
    <source>
        <strain evidence="3">KCTC 52487</strain>
    </source>
</reference>
<feature type="signal peptide" evidence="1">
    <location>
        <begin position="1"/>
        <end position="21"/>
    </location>
</feature>
<evidence type="ECO:0000313" key="2">
    <source>
        <dbReference type="EMBL" id="MFC2927110.1"/>
    </source>
</evidence>
<organism evidence="2 3">
    <name type="scientific">Hyphobacterium vulgare</name>
    <dbReference type="NCBI Taxonomy" id="1736751"/>
    <lineage>
        <taxon>Bacteria</taxon>
        <taxon>Pseudomonadati</taxon>
        <taxon>Pseudomonadota</taxon>
        <taxon>Alphaproteobacteria</taxon>
        <taxon>Maricaulales</taxon>
        <taxon>Maricaulaceae</taxon>
        <taxon>Hyphobacterium</taxon>
    </lineage>
</organism>
<gene>
    <name evidence="2" type="ORF">ACFOOR_13420</name>
</gene>
<dbReference type="EMBL" id="JBHRSV010000028">
    <property type="protein sequence ID" value="MFC2927110.1"/>
    <property type="molecule type" value="Genomic_DNA"/>
</dbReference>
<feature type="chain" id="PRO_5046201676" evidence="1">
    <location>
        <begin position="22"/>
        <end position="512"/>
    </location>
</feature>
<accession>A0ABV6ZZZ6</accession>
<dbReference type="Proteomes" id="UP001595379">
    <property type="component" value="Unassembled WGS sequence"/>
</dbReference>
<evidence type="ECO:0000313" key="3">
    <source>
        <dbReference type="Proteomes" id="UP001595379"/>
    </source>
</evidence>
<keyword evidence="1" id="KW-0732">Signal</keyword>
<keyword evidence="3" id="KW-1185">Reference proteome</keyword>
<proteinExistence type="predicted"/>
<dbReference type="RefSeq" id="WP_343163099.1">
    <property type="nucleotide sequence ID" value="NZ_JBHRSV010000028.1"/>
</dbReference>
<sequence>MFRPILIAIAFAMAFPAFALAQAQLLRSYLPATRTIYVGEWGTVFVALTNSGDVDFTSCAIGRDGLWQGPTPDIDLNEIDINGAIIPGTRYQAFSLDRGQTRHFLLGLRAPAHHFDGGATSIEYGGAVYAVCGAPGLAVEAVENSVSVLNFSVHSDRRPPDIIPVIVSPTADGVVRINPQTGRGVAAIAAINAGSPADVTFSMDVIADMQALACLTDSSGTCLAPRSETLSFRMETGQSVLISILVTDGPTTRTPFLPATARLWANFDEVREGGSGTRNRTSIALTDLGQDQPLDSVVGQWRFGSDYGNNILNLQEDGRYITFMSFHVAGQQAGFHAVSMGRYTVSATADAFSLTATPDAEFPTYTGFTATVRRSDGLMIRQTGVQHRAFQIDASLPTALAGEYIGIPEGRSISAPLDPNYPRVTVTANGQISGSFIDSLSDYADRGRTCAITGSIGGPVTLNGCAIAGAGHSASLHVIEDSADSQSALSLYLVLDNGTIRREFGLHAPSLR</sequence>